<evidence type="ECO:0000256" key="10">
    <source>
        <dbReference type="SAM" id="MobiDB-lite"/>
    </source>
</evidence>
<comment type="similarity">
    <text evidence="2 9">Belongs to the Mediator complex subunit 19 family.</text>
</comment>
<feature type="compositionally biased region" description="Basic and acidic residues" evidence="10">
    <location>
        <begin position="136"/>
        <end position="161"/>
    </location>
</feature>
<comment type="function">
    <text evidence="9">Component of the Mediator complex, a coactivator involved in the regulated transcription of nearly all RNA polymerase II-dependent genes. Mediator functions as a bridge to convey information from gene-specific regulatory proteins to the basal RNA polymerase II transcription machinery. Mediator is recruited to promoters by direct interactions with regulatory proteins and serves as a scaffold for the assembly of a functional preinitiation complex with RNA polymerase II and the general transcription factors.</text>
</comment>
<name>A0ABR0K8P8_9EURO</name>
<feature type="compositionally biased region" description="Polar residues" evidence="10">
    <location>
        <begin position="84"/>
        <end position="98"/>
    </location>
</feature>
<feature type="compositionally biased region" description="Low complexity" evidence="10">
    <location>
        <begin position="309"/>
        <end position="323"/>
    </location>
</feature>
<evidence type="ECO:0000256" key="9">
    <source>
        <dbReference type="RuleBase" id="RU364151"/>
    </source>
</evidence>
<evidence type="ECO:0000256" key="7">
    <source>
        <dbReference type="ARBA" id="ARBA00023242"/>
    </source>
</evidence>
<evidence type="ECO:0000256" key="3">
    <source>
        <dbReference type="ARBA" id="ARBA00019615"/>
    </source>
</evidence>
<dbReference type="EMBL" id="JAVRRG010000075">
    <property type="protein sequence ID" value="KAK5089533.1"/>
    <property type="molecule type" value="Genomic_DNA"/>
</dbReference>
<comment type="subunit">
    <text evidence="9">Component of the Mediator complex.</text>
</comment>
<evidence type="ECO:0000256" key="4">
    <source>
        <dbReference type="ARBA" id="ARBA00023015"/>
    </source>
</evidence>
<keyword evidence="4 9" id="KW-0805">Transcription regulation</keyword>
<feature type="compositionally biased region" description="Low complexity" evidence="10">
    <location>
        <begin position="34"/>
        <end position="43"/>
    </location>
</feature>
<feature type="region of interest" description="Disordered" evidence="10">
    <location>
        <begin position="304"/>
        <end position="387"/>
    </location>
</feature>
<keyword evidence="7 9" id="KW-0539">Nucleus</keyword>
<comment type="caution">
    <text evidence="11">The sequence shown here is derived from an EMBL/GenBank/DDBJ whole genome shotgun (WGS) entry which is preliminary data.</text>
</comment>
<keyword evidence="6 9" id="KW-0804">Transcription</keyword>
<keyword evidence="12" id="KW-1185">Reference proteome</keyword>
<evidence type="ECO:0000256" key="5">
    <source>
        <dbReference type="ARBA" id="ARBA00023159"/>
    </source>
</evidence>
<dbReference type="Proteomes" id="UP001345013">
    <property type="component" value="Unassembled WGS sequence"/>
</dbReference>
<feature type="compositionally biased region" description="Polar residues" evidence="10">
    <location>
        <begin position="65"/>
        <end position="75"/>
    </location>
</feature>
<evidence type="ECO:0000256" key="1">
    <source>
        <dbReference type="ARBA" id="ARBA00004123"/>
    </source>
</evidence>
<dbReference type="Pfam" id="PF08633">
    <property type="entry name" value="Rox3"/>
    <property type="match status" value="1"/>
</dbReference>
<keyword evidence="5 9" id="KW-0010">Activator</keyword>
<sequence>MSYSPSAHRLPLSPASPPELGLKQQPTHKVQLVTPQTPQSPSPDSMSVATKRYVSAYEDGRHTNEMANRSPQNYNSHSQSHSQRPSISQATPQSQNPLKRQAPQDEEDRPTSKRQKKEDAPETETMELDSSFTPTNHDRQQKQTLNERGKGEPGKAEADLDPIFKHVGKSFRIGRTTHKRPAVDINQNLLGKYGLHDLLARCARQDPDTGEKINKLRSSYAGQIKDAQLPGRNDHPRVIREEDQPSKLRTMATIPDDEFPPRQAERKVGDFSGLQGLLKSAMHLEPGNMNKQTMQEWDLILGHEPQKPAKPQQQQPAYAPLQQSRVPNGVRPAQPLTAPQPDKMRTRGKKRSYGDTAYVGYGDGLSEVEDEQDRSDDYVDHRSKKRK</sequence>
<evidence type="ECO:0000256" key="8">
    <source>
        <dbReference type="ARBA" id="ARBA00032018"/>
    </source>
</evidence>
<organism evidence="11 12">
    <name type="scientific">Lithohypha guttulata</name>
    <dbReference type="NCBI Taxonomy" id="1690604"/>
    <lineage>
        <taxon>Eukaryota</taxon>
        <taxon>Fungi</taxon>
        <taxon>Dikarya</taxon>
        <taxon>Ascomycota</taxon>
        <taxon>Pezizomycotina</taxon>
        <taxon>Eurotiomycetes</taxon>
        <taxon>Chaetothyriomycetidae</taxon>
        <taxon>Chaetothyriales</taxon>
        <taxon>Trichomeriaceae</taxon>
        <taxon>Lithohypha</taxon>
    </lineage>
</organism>
<reference evidence="11 12" key="1">
    <citation type="submission" date="2023-08" db="EMBL/GenBank/DDBJ databases">
        <title>Black Yeasts Isolated from many extreme environments.</title>
        <authorList>
            <person name="Coleine C."/>
            <person name="Stajich J.E."/>
            <person name="Selbmann L."/>
        </authorList>
    </citation>
    <scope>NUCLEOTIDE SEQUENCE [LARGE SCALE GENOMIC DNA]</scope>
    <source>
        <strain evidence="11 12">CCFEE 5885</strain>
    </source>
</reference>
<evidence type="ECO:0000256" key="6">
    <source>
        <dbReference type="ARBA" id="ARBA00023163"/>
    </source>
</evidence>
<gene>
    <name evidence="9" type="primary">MED19</name>
    <name evidence="11" type="ORF">LTR24_006087</name>
</gene>
<protein>
    <recommendedName>
        <fullName evidence="3 9">Mediator of RNA polymerase II transcription subunit 19</fullName>
    </recommendedName>
    <alternativeName>
        <fullName evidence="8 9">Mediator complex subunit 19</fullName>
    </alternativeName>
</protein>
<evidence type="ECO:0000256" key="2">
    <source>
        <dbReference type="ARBA" id="ARBA00009259"/>
    </source>
</evidence>
<comment type="subcellular location">
    <subcellularLocation>
        <location evidence="1 9">Nucleus</location>
    </subcellularLocation>
</comment>
<evidence type="ECO:0000313" key="12">
    <source>
        <dbReference type="Proteomes" id="UP001345013"/>
    </source>
</evidence>
<accession>A0ABR0K8P8</accession>
<feature type="region of interest" description="Disordered" evidence="10">
    <location>
        <begin position="1"/>
        <end position="161"/>
    </location>
</feature>
<dbReference type="InterPro" id="IPR013942">
    <property type="entry name" value="Mediator_Med19_fun"/>
</dbReference>
<evidence type="ECO:0000313" key="11">
    <source>
        <dbReference type="EMBL" id="KAK5089533.1"/>
    </source>
</evidence>
<proteinExistence type="inferred from homology"/>